<keyword evidence="2" id="KW-0614">Plasmid</keyword>
<dbReference type="InterPro" id="IPR027417">
    <property type="entry name" value="P-loop_NTPase"/>
</dbReference>
<protein>
    <submittedName>
        <fullName evidence="2">ParA family protein</fullName>
    </submittedName>
</protein>
<dbReference type="PANTHER" id="PTHR13696">
    <property type="entry name" value="P-LOOP CONTAINING NUCLEOSIDE TRIPHOSPHATE HYDROLASE"/>
    <property type="match status" value="1"/>
</dbReference>
<organism evidence="2 3">
    <name type="scientific">Deinococcus psychrotolerans</name>
    <dbReference type="NCBI Taxonomy" id="2489213"/>
    <lineage>
        <taxon>Bacteria</taxon>
        <taxon>Thermotogati</taxon>
        <taxon>Deinococcota</taxon>
        <taxon>Deinococci</taxon>
        <taxon>Deinococcales</taxon>
        <taxon>Deinococcaceae</taxon>
        <taxon>Deinococcus</taxon>
    </lineage>
</organism>
<dbReference type="CDD" id="cd02042">
    <property type="entry name" value="ParAB_family"/>
    <property type="match status" value="1"/>
</dbReference>
<dbReference type="RefSeq" id="WP_124875805.1">
    <property type="nucleotide sequence ID" value="NZ_CP034188.1"/>
</dbReference>
<evidence type="ECO:0000259" key="1">
    <source>
        <dbReference type="Pfam" id="PF01656"/>
    </source>
</evidence>
<dbReference type="InterPro" id="IPR050678">
    <property type="entry name" value="DNA_Partitioning_ATPase"/>
</dbReference>
<accession>A0A3G8YM90</accession>
<dbReference type="KEGG" id="dph:EHF33_20625"/>
<proteinExistence type="predicted"/>
<dbReference type="EMBL" id="CP034188">
    <property type="protein sequence ID" value="AZI45317.1"/>
    <property type="molecule type" value="Genomic_DNA"/>
</dbReference>
<dbReference type="Proteomes" id="UP000276417">
    <property type="component" value="Plasmid unnamed4"/>
</dbReference>
<dbReference type="SUPFAM" id="SSF52540">
    <property type="entry name" value="P-loop containing nucleoside triphosphate hydrolases"/>
    <property type="match status" value="1"/>
</dbReference>
<sequence>MYQIAIANDKGGVGKTTSAIAIASLLASRGRTLLVDADEKTASAVEWAAAGPGLPCEVISIEQMGQMDLSTFAYVVLDTKAGEDSAELLSLAQAVDLLIVPTKPDGVSMRALPKTLAPLIREGITNYRVLITDVPAAPSVEGHDAREALMDLDVPVFAQSVRRASAFSKAALQGVEVRSVKGDSRAKLAHRDYELVVKEILR</sequence>
<dbReference type="OrthoDB" id="9804460at2"/>
<dbReference type="PANTHER" id="PTHR13696:SF96">
    <property type="entry name" value="COBQ_COBB_MIND_PARA NUCLEOTIDE BINDING DOMAIN-CONTAINING PROTEIN"/>
    <property type="match status" value="1"/>
</dbReference>
<feature type="domain" description="CobQ/CobB/MinD/ParA nucleotide binding" evidence="1">
    <location>
        <begin position="4"/>
        <end position="175"/>
    </location>
</feature>
<keyword evidence="3" id="KW-1185">Reference proteome</keyword>
<dbReference type="Pfam" id="PF01656">
    <property type="entry name" value="CbiA"/>
    <property type="match status" value="1"/>
</dbReference>
<gene>
    <name evidence="2" type="ORF">EHF33_20625</name>
</gene>
<name>A0A3G8YM90_9DEIO</name>
<geneLocation type="plasmid" evidence="2 3">
    <name>unnamed4</name>
</geneLocation>
<dbReference type="AlphaFoldDB" id="A0A3G8YM90"/>
<dbReference type="PIRSF" id="PIRSF009320">
    <property type="entry name" value="Nuc_binding_HP_1000"/>
    <property type="match status" value="1"/>
</dbReference>
<dbReference type="InterPro" id="IPR002586">
    <property type="entry name" value="CobQ/CobB/MinD/ParA_Nub-bd_dom"/>
</dbReference>
<reference evidence="2 3" key="1">
    <citation type="submission" date="2018-11" db="EMBL/GenBank/DDBJ databases">
        <title>Deinococcus shelandsis sp. nov., isolated from South Shetland Islands soil of Antarctica.</title>
        <authorList>
            <person name="Tian J."/>
        </authorList>
    </citation>
    <scope>NUCLEOTIDE SEQUENCE [LARGE SCALE GENOMIC DNA]</scope>
    <source>
        <strain evidence="2 3">S14-83T</strain>
        <plasmid evidence="2 3">unnamed4</plasmid>
    </source>
</reference>
<evidence type="ECO:0000313" key="3">
    <source>
        <dbReference type="Proteomes" id="UP000276417"/>
    </source>
</evidence>
<evidence type="ECO:0000313" key="2">
    <source>
        <dbReference type="EMBL" id="AZI45317.1"/>
    </source>
</evidence>
<dbReference type="Gene3D" id="3.40.50.300">
    <property type="entry name" value="P-loop containing nucleotide triphosphate hydrolases"/>
    <property type="match status" value="1"/>
</dbReference>